<keyword evidence="7 10" id="KW-0472">Membrane</keyword>
<reference evidence="11 12" key="1">
    <citation type="journal article" date="2019" name="Int. J. Syst. Evol. Microbiol.">
        <title>The Global Catalogue of Microorganisms (GCM) 10K type strain sequencing project: providing services to taxonomists for standard genome sequencing and annotation.</title>
        <authorList>
            <consortium name="The Broad Institute Genomics Platform"/>
            <consortium name="The Broad Institute Genome Sequencing Center for Infectious Disease"/>
            <person name="Wu L."/>
            <person name="Ma J."/>
        </authorList>
    </citation>
    <scope>NUCLEOTIDE SEQUENCE [LARGE SCALE GENOMIC DNA]</scope>
    <source>
        <strain evidence="11 12">JCM 15134</strain>
    </source>
</reference>
<comment type="caution">
    <text evidence="10">Lacks conserved residue(s) required for the propagation of feature annotation.</text>
</comment>
<keyword evidence="8 10" id="KW-0594">Phospholipid biosynthesis</keyword>
<dbReference type="InterPro" id="IPR003811">
    <property type="entry name" value="G3P_acylTferase_PlsY"/>
</dbReference>
<feature type="transmembrane region" description="Helical" evidence="10">
    <location>
        <begin position="65"/>
        <end position="94"/>
    </location>
</feature>
<feature type="transmembrane region" description="Helical" evidence="10">
    <location>
        <begin position="154"/>
        <end position="173"/>
    </location>
</feature>
<evidence type="ECO:0000256" key="4">
    <source>
        <dbReference type="ARBA" id="ARBA00022692"/>
    </source>
</evidence>
<comment type="similarity">
    <text evidence="10">Belongs to the PlsY family.</text>
</comment>
<name>A0ABN1I558_9GAMM</name>
<evidence type="ECO:0000256" key="9">
    <source>
        <dbReference type="ARBA" id="ARBA00023264"/>
    </source>
</evidence>
<dbReference type="NCBIfam" id="TIGR00023">
    <property type="entry name" value="glycerol-3-phosphate 1-O-acyltransferase PlsY"/>
    <property type="match status" value="1"/>
</dbReference>
<evidence type="ECO:0000313" key="11">
    <source>
        <dbReference type="EMBL" id="GAA0689285.1"/>
    </source>
</evidence>
<keyword evidence="9 10" id="KW-1208">Phospholipid metabolism</keyword>
<evidence type="ECO:0000256" key="10">
    <source>
        <dbReference type="HAMAP-Rule" id="MF_01043"/>
    </source>
</evidence>
<comment type="pathway">
    <text evidence="10">Lipid metabolism; phospholipid metabolism.</text>
</comment>
<protein>
    <recommendedName>
        <fullName evidence="10">Glycerol-3-phosphate acyltransferase</fullName>
    </recommendedName>
    <alternativeName>
        <fullName evidence="10">Acyl-PO4 G3P acyltransferase</fullName>
    </alternativeName>
    <alternativeName>
        <fullName evidence="10">Acyl-phosphate--glycerol-3-phosphate acyltransferase</fullName>
    </alternativeName>
    <alternativeName>
        <fullName evidence="10">G3P acyltransferase</fullName>
        <shortName evidence="10">GPAT</shortName>
        <ecNumber evidence="10">2.3.1.275</ecNumber>
    </alternativeName>
    <alternativeName>
        <fullName evidence="10">Lysophosphatidic acid synthase</fullName>
        <shortName evidence="10">LPA synthase</shortName>
    </alternativeName>
</protein>
<comment type="caution">
    <text evidence="11">The sequence shown here is derived from an EMBL/GenBank/DDBJ whole genome shotgun (WGS) entry which is preliminary data.</text>
</comment>
<dbReference type="PANTHER" id="PTHR30309">
    <property type="entry name" value="INNER MEMBRANE PROTEIN YGIH"/>
    <property type="match status" value="1"/>
</dbReference>
<dbReference type="Pfam" id="PF02660">
    <property type="entry name" value="G3P_acyltransf"/>
    <property type="match status" value="1"/>
</dbReference>
<feature type="transmembrane region" description="Helical" evidence="10">
    <location>
        <begin position="106"/>
        <end position="134"/>
    </location>
</feature>
<dbReference type="HAMAP" id="MF_01043">
    <property type="entry name" value="PlsY"/>
    <property type="match status" value="1"/>
</dbReference>
<evidence type="ECO:0000256" key="2">
    <source>
        <dbReference type="ARBA" id="ARBA00022516"/>
    </source>
</evidence>
<organism evidence="11 12">
    <name type="scientific">Marinobacterium maritimum</name>
    <dbReference type="NCBI Taxonomy" id="500162"/>
    <lineage>
        <taxon>Bacteria</taxon>
        <taxon>Pseudomonadati</taxon>
        <taxon>Pseudomonadota</taxon>
        <taxon>Gammaproteobacteria</taxon>
        <taxon>Oceanospirillales</taxon>
        <taxon>Oceanospirillaceae</taxon>
        <taxon>Marinobacterium</taxon>
    </lineage>
</organism>
<dbReference type="EC" id="2.3.1.275" evidence="10"/>
<accession>A0ABN1I558</accession>
<dbReference type="Proteomes" id="UP001499915">
    <property type="component" value="Unassembled WGS sequence"/>
</dbReference>
<evidence type="ECO:0000256" key="3">
    <source>
        <dbReference type="ARBA" id="ARBA00022679"/>
    </source>
</evidence>
<evidence type="ECO:0000256" key="8">
    <source>
        <dbReference type="ARBA" id="ARBA00023209"/>
    </source>
</evidence>
<evidence type="ECO:0000313" key="12">
    <source>
        <dbReference type="Proteomes" id="UP001499915"/>
    </source>
</evidence>
<evidence type="ECO:0000256" key="6">
    <source>
        <dbReference type="ARBA" id="ARBA00023098"/>
    </source>
</evidence>
<keyword evidence="4 10" id="KW-0812">Transmembrane</keyword>
<comment type="subcellular location">
    <subcellularLocation>
        <location evidence="10">Cell membrane</location>
        <topology evidence="10">Multi-pass membrane protein</topology>
    </subcellularLocation>
</comment>
<gene>
    <name evidence="10 11" type="primary">plsY</name>
    <name evidence="11" type="ORF">GCM10009104_14620</name>
</gene>
<evidence type="ECO:0000256" key="7">
    <source>
        <dbReference type="ARBA" id="ARBA00023136"/>
    </source>
</evidence>
<dbReference type="SMART" id="SM01207">
    <property type="entry name" value="G3P_acyltransf"/>
    <property type="match status" value="1"/>
</dbReference>
<keyword evidence="12" id="KW-1185">Reference proteome</keyword>
<keyword evidence="6 10" id="KW-0443">Lipid metabolism</keyword>
<sequence>MPDYLLLLCAYLMGSIPSAVLICRAMGLEDPRNQGSGNPGATNVLRMGGPQAAGLTLLADLGKGAAAVLLAINIGASALLQGWVMLAAVCGHLFPFFSSLRGGKGVATTLGCSLLLSWPLALCQLLFWGLVFLFGRMSSLASIATASVTPLFCYLLTPTLLWPFIITSLLLILRHSSNIRKLIAGREHHF</sequence>
<keyword evidence="5 10" id="KW-1133">Transmembrane helix</keyword>
<keyword evidence="1 10" id="KW-1003">Cell membrane</keyword>
<comment type="catalytic activity">
    <reaction evidence="10">
        <text>an acyl phosphate + sn-glycerol 3-phosphate = a 1-acyl-sn-glycero-3-phosphate + phosphate</text>
        <dbReference type="Rhea" id="RHEA:34075"/>
        <dbReference type="ChEBI" id="CHEBI:43474"/>
        <dbReference type="ChEBI" id="CHEBI:57597"/>
        <dbReference type="ChEBI" id="CHEBI:57970"/>
        <dbReference type="ChEBI" id="CHEBI:59918"/>
        <dbReference type="EC" id="2.3.1.275"/>
    </reaction>
</comment>
<dbReference type="PANTHER" id="PTHR30309:SF0">
    <property type="entry name" value="GLYCEROL-3-PHOSPHATE ACYLTRANSFERASE-RELATED"/>
    <property type="match status" value="1"/>
</dbReference>
<comment type="subunit">
    <text evidence="10">Probably interacts with PlsX.</text>
</comment>
<comment type="function">
    <text evidence="10">Catalyzes the transfer of an acyl group from acyl-phosphate (acyl-PO(4)) to glycerol-3-phosphate (G3P) to form lysophosphatidic acid (LPA). This enzyme utilizes acyl-phosphate as fatty acyl donor, but not acyl-CoA or acyl-ACP.</text>
</comment>
<keyword evidence="2 10" id="KW-0444">Lipid biosynthesis</keyword>
<dbReference type="RefSeq" id="WP_343804444.1">
    <property type="nucleotide sequence ID" value="NZ_BAAAET010000002.1"/>
</dbReference>
<evidence type="ECO:0000256" key="1">
    <source>
        <dbReference type="ARBA" id="ARBA00022475"/>
    </source>
</evidence>
<keyword evidence="3 10" id="KW-0808">Transferase</keyword>
<dbReference type="EMBL" id="BAAAET010000002">
    <property type="protein sequence ID" value="GAA0689285.1"/>
    <property type="molecule type" value="Genomic_DNA"/>
</dbReference>
<proteinExistence type="inferred from homology"/>
<evidence type="ECO:0000256" key="5">
    <source>
        <dbReference type="ARBA" id="ARBA00022989"/>
    </source>
</evidence>